<evidence type="ECO:0000256" key="1">
    <source>
        <dbReference type="ARBA" id="ARBA00010088"/>
    </source>
</evidence>
<gene>
    <name evidence="5" type="ORF">C1H87_00770</name>
</gene>
<dbReference type="PANTHER" id="PTHR43194">
    <property type="entry name" value="HYDROLASE ALPHA/BETA FOLD FAMILY"/>
    <property type="match status" value="1"/>
</dbReference>
<dbReference type="Pfam" id="PF00561">
    <property type="entry name" value="Abhydrolase_1"/>
    <property type="match status" value="1"/>
</dbReference>
<evidence type="ECO:0000256" key="3">
    <source>
        <dbReference type="SAM" id="SignalP"/>
    </source>
</evidence>
<dbReference type="GO" id="GO:0008233">
    <property type="term" value="F:peptidase activity"/>
    <property type="evidence" value="ECO:0007669"/>
    <property type="project" value="InterPro"/>
</dbReference>
<protein>
    <recommendedName>
        <fullName evidence="4">AB hydrolase-1 domain-containing protein</fullName>
    </recommendedName>
</protein>
<dbReference type="GO" id="GO:0006508">
    <property type="term" value="P:proteolysis"/>
    <property type="evidence" value="ECO:0007669"/>
    <property type="project" value="InterPro"/>
</dbReference>
<dbReference type="KEGG" id="fek:C1H87_00770"/>
<evidence type="ECO:0000313" key="5">
    <source>
        <dbReference type="EMBL" id="AUP77327.1"/>
    </source>
</evidence>
<sequence length="350" mass="39338">MRKMINNYSKLLLLIIALWTTFSCSKDDNLNDLNETLFVRHKDADMPVYIHGNASEKIFLIILHGGPGGFGLAYRANTIKSDIEKTCAVVYFDQRGSGMAQGSYSKSGISVDIMAEDILALVKVIKHKYGSDSRFFLMGHSWGGALGTATLLKNQSDFLGWIEVDGAHDPKGMYLEYISNFKRVASEQIEADNSIDFWEGVIDLANNVNQTQYIQEDFFDMNSKAFEAEDQLVNDNVINNEKDDGNNTVFKYNLLTALWNKANTQSILNDRGLFRNLSFTNRLQEITIPALVLSGKYDLVVPPKFAQEAYDNLGSSTKELVIFERSGHSPMSSEPELFSETVIDFINQNK</sequence>
<dbReference type="InterPro" id="IPR050228">
    <property type="entry name" value="Carboxylesterase_BioH"/>
</dbReference>
<dbReference type="InterPro" id="IPR000073">
    <property type="entry name" value="AB_hydrolase_1"/>
</dbReference>
<evidence type="ECO:0000256" key="2">
    <source>
        <dbReference type="ARBA" id="ARBA00022801"/>
    </source>
</evidence>
<dbReference type="EMBL" id="CP025791">
    <property type="protein sequence ID" value="AUP77327.1"/>
    <property type="molecule type" value="Genomic_DNA"/>
</dbReference>
<name>A0A2K9PL65_9FLAO</name>
<feature type="chain" id="PRO_5014959993" description="AB hydrolase-1 domain-containing protein" evidence="3">
    <location>
        <begin position="26"/>
        <end position="350"/>
    </location>
</feature>
<feature type="signal peptide" evidence="3">
    <location>
        <begin position="1"/>
        <end position="25"/>
    </location>
</feature>
<dbReference type="PANTHER" id="PTHR43194:SF2">
    <property type="entry name" value="PEROXISOMAL MEMBRANE PROTEIN LPX1"/>
    <property type="match status" value="1"/>
</dbReference>
<dbReference type="PRINTS" id="PR00793">
    <property type="entry name" value="PROAMNOPTASE"/>
</dbReference>
<dbReference type="Proteomes" id="UP000235826">
    <property type="component" value="Chromosome"/>
</dbReference>
<reference evidence="5 6" key="1">
    <citation type="submission" date="2018-01" db="EMBL/GenBank/DDBJ databases">
        <title>Complete genome sequence of Flavivirga eckloniae ECD14 isolated from seaweed Ecklonia cava.</title>
        <authorList>
            <person name="Lee J.H."/>
            <person name="Baik K.S."/>
            <person name="Seong C.N."/>
        </authorList>
    </citation>
    <scope>NUCLEOTIDE SEQUENCE [LARGE SCALE GENOMIC DNA]</scope>
    <source>
        <strain evidence="5 6">ECD14</strain>
    </source>
</reference>
<feature type="domain" description="AB hydrolase-1" evidence="4">
    <location>
        <begin position="60"/>
        <end position="332"/>
    </location>
</feature>
<evidence type="ECO:0000313" key="6">
    <source>
        <dbReference type="Proteomes" id="UP000235826"/>
    </source>
</evidence>
<dbReference type="AlphaFoldDB" id="A0A2K9PL65"/>
<dbReference type="InterPro" id="IPR002410">
    <property type="entry name" value="Peptidase_S33"/>
</dbReference>
<proteinExistence type="inferred from homology"/>
<keyword evidence="2" id="KW-0378">Hydrolase</keyword>
<dbReference type="Gene3D" id="3.40.50.1820">
    <property type="entry name" value="alpha/beta hydrolase"/>
    <property type="match status" value="1"/>
</dbReference>
<comment type="similarity">
    <text evidence="1">Belongs to the peptidase S33 family.</text>
</comment>
<dbReference type="PROSITE" id="PS51257">
    <property type="entry name" value="PROKAR_LIPOPROTEIN"/>
    <property type="match status" value="1"/>
</dbReference>
<dbReference type="InterPro" id="IPR029058">
    <property type="entry name" value="AB_hydrolase_fold"/>
</dbReference>
<evidence type="ECO:0000259" key="4">
    <source>
        <dbReference type="Pfam" id="PF00561"/>
    </source>
</evidence>
<accession>A0A2K9PL65</accession>
<dbReference type="SUPFAM" id="SSF53474">
    <property type="entry name" value="alpha/beta-Hydrolases"/>
    <property type="match status" value="1"/>
</dbReference>
<keyword evidence="3" id="KW-0732">Signal</keyword>
<keyword evidence="6" id="KW-1185">Reference proteome</keyword>
<organism evidence="5 6">
    <name type="scientific">Flavivirga eckloniae</name>
    <dbReference type="NCBI Taxonomy" id="1803846"/>
    <lineage>
        <taxon>Bacteria</taxon>
        <taxon>Pseudomonadati</taxon>
        <taxon>Bacteroidota</taxon>
        <taxon>Flavobacteriia</taxon>
        <taxon>Flavobacteriales</taxon>
        <taxon>Flavobacteriaceae</taxon>
        <taxon>Flavivirga</taxon>
    </lineage>
</organism>